<keyword evidence="3" id="KW-1185">Reference proteome</keyword>
<dbReference type="AlphaFoldDB" id="A0A1E3M186"/>
<dbReference type="RefSeq" id="WP_069318714.1">
    <property type="nucleotide sequence ID" value="NZ_MDDS01000003.1"/>
</dbReference>
<name>A0A1E3M186_9SPHN</name>
<organism evidence="2 3">
    <name type="scientific">Sphingomonas turrisvirgatae</name>
    <dbReference type="NCBI Taxonomy" id="1888892"/>
    <lineage>
        <taxon>Bacteria</taxon>
        <taxon>Pseudomonadati</taxon>
        <taxon>Pseudomonadota</taxon>
        <taxon>Alphaproteobacteria</taxon>
        <taxon>Sphingomonadales</taxon>
        <taxon>Sphingomonadaceae</taxon>
        <taxon>Sphingomonas</taxon>
    </lineage>
</organism>
<dbReference type="SUPFAM" id="SSF52540">
    <property type="entry name" value="P-loop containing nucleoside triphosphate hydrolases"/>
    <property type="match status" value="1"/>
</dbReference>
<gene>
    <name evidence="2" type="ORF">BFL28_09050</name>
</gene>
<feature type="domain" description="DUF927" evidence="1">
    <location>
        <begin position="171"/>
        <end position="290"/>
    </location>
</feature>
<dbReference type="OrthoDB" id="784829at2"/>
<dbReference type="Pfam" id="PF06048">
    <property type="entry name" value="DUF927"/>
    <property type="match status" value="1"/>
</dbReference>
<comment type="caution">
    <text evidence="2">The sequence shown here is derived from an EMBL/GenBank/DDBJ whole genome shotgun (WGS) entry which is preliminary data.</text>
</comment>
<proteinExistence type="predicted"/>
<dbReference type="EMBL" id="MDDS01000003">
    <property type="protein sequence ID" value="ODP39759.1"/>
    <property type="molecule type" value="Genomic_DNA"/>
</dbReference>
<protein>
    <recommendedName>
        <fullName evidence="1">DUF927 domain-containing protein</fullName>
    </recommendedName>
</protein>
<dbReference type="InterPro" id="IPR009270">
    <property type="entry name" value="DUF927"/>
</dbReference>
<sequence length="588" mass="64824">MRKTPDPDDLEAIYRRKVTKRRRKVRHTVTTDFEFNGALSQTGRLYVAIERRQTKRSKPPGSPRLFIPLRIYSTPSEVAKRMNDANFLVPYSTSAAAAIRGASQVRDFDLTPLAEVAGWNDACFILRDGTCLAHCEPGNSAAAEAGEAASSEELADRAKPELTFDAHYRSNDTAGSVIEWMDGLSALLQDQDILTLSVLTSFVAPILQWSPGLANFGIELVGPAGSGKTIAAALAASVWGAPRLDLGLLNAAYINENFVGRRLHGHSDQPVIIDGIDQWFATETDREQAYRLRCFASLFEGVIDDDPRQPPHHVRLTVISTSREPLAELWSNPAEARSRLADRLLTIPVPRGRPTGVVKSLVEGTESSGEAIAQLDQLIRKQYGHAGRCFVRFLLRELARDEAALTAKISKRIKKFVAMAGADMNNGVEGLAAYRFGLIYAAGRLAINAGAFPTGIDIATALLDCFRLHLGKLQTHSFESRLRSLLSHPDVVDLGGGPLPEVSKKQRRGALAYKRKRKAAWEIAFRPEHITRSIDDWPAIEGRPDVVALRLVEQEKNGARPGRKHLCVKRRLGAGRDQERVISFRVPK</sequence>
<evidence type="ECO:0000313" key="2">
    <source>
        <dbReference type="EMBL" id="ODP39759.1"/>
    </source>
</evidence>
<dbReference type="STRING" id="1888892.BFL28_09050"/>
<accession>A0A1E3M186</accession>
<dbReference type="Proteomes" id="UP000094487">
    <property type="component" value="Unassembled WGS sequence"/>
</dbReference>
<evidence type="ECO:0000259" key="1">
    <source>
        <dbReference type="Pfam" id="PF06048"/>
    </source>
</evidence>
<reference evidence="2 3" key="1">
    <citation type="submission" date="2016-08" db="EMBL/GenBank/DDBJ databases">
        <title>Draft genome of the agarase producing Sphingomonas sp. MCT13.</title>
        <authorList>
            <person name="D'Andrea M.M."/>
            <person name="Rossolini G.M."/>
            <person name="Thaller M.C."/>
        </authorList>
    </citation>
    <scope>NUCLEOTIDE SEQUENCE [LARGE SCALE GENOMIC DNA]</scope>
    <source>
        <strain evidence="2 3">MCT13</strain>
    </source>
</reference>
<dbReference type="InterPro" id="IPR027417">
    <property type="entry name" value="P-loop_NTPase"/>
</dbReference>
<evidence type="ECO:0000313" key="3">
    <source>
        <dbReference type="Proteomes" id="UP000094487"/>
    </source>
</evidence>